<dbReference type="SMART" id="SM00354">
    <property type="entry name" value="HTH_LACI"/>
    <property type="match status" value="1"/>
</dbReference>
<dbReference type="InterPro" id="IPR046335">
    <property type="entry name" value="LacI/GalR-like_sensor"/>
</dbReference>
<dbReference type="CDD" id="cd01545">
    <property type="entry name" value="PBP1_SalR"/>
    <property type="match status" value="1"/>
</dbReference>
<feature type="domain" description="HTH lacI-type" evidence="4">
    <location>
        <begin position="24"/>
        <end position="78"/>
    </location>
</feature>
<evidence type="ECO:0000256" key="1">
    <source>
        <dbReference type="ARBA" id="ARBA00023015"/>
    </source>
</evidence>
<dbReference type="SUPFAM" id="SSF47413">
    <property type="entry name" value="lambda repressor-like DNA-binding domains"/>
    <property type="match status" value="1"/>
</dbReference>
<accession>A0A3G9G2N8</accession>
<evidence type="ECO:0000259" key="4">
    <source>
        <dbReference type="PROSITE" id="PS50932"/>
    </source>
</evidence>
<dbReference type="Gene3D" id="3.40.50.2300">
    <property type="match status" value="2"/>
</dbReference>
<dbReference type="OrthoDB" id="128688at2"/>
<dbReference type="Proteomes" id="UP000278756">
    <property type="component" value="Chromosome 1"/>
</dbReference>
<keyword evidence="1" id="KW-0805">Transcription regulation</keyword>
<dbReference type="PANTHER" id="PTHR30146:SF153">
    <property type="entry name" value="LACTOSE OPERON REPRESSOR"/>
    <property type="match status" value="1"/>
</dbReference>
<protein>
    <submittedName>
        <fullName evidence="5">Ribose operon repressor</fullName>
    </submittedName>
</protein>
<gene>
    <name evidence="5" type="ORF">EM6_1571</name>
</gene>
<dbReference type="PROSITE" id="PS50932">
    <property type="entry name" value="HTH_LACI_2"/>
    <property type="match status" value="1"/>
</dbReference>
<dbReference type="SUPFAM" id="SSF53822">
    <property type="entry name" value="Periplasmic binding protein-like I"/>
    <property type="match status" value="1"/>
</dbReference>
<dbReference type="PANTHER" id="PTHR30146">
    <property type="entry name" value="LACI-RELATED TRANSCRIPTIONAL REPRESSOR"/>
    <property type="match status" value="1"/>
</dbReference>
<dbReference type="Gene3D" id="1.10.260.40">
    <property type="entry name" value="lambda repressor-like DNA-binding domains"/>
    <property type="match status" value="1"/>
</dbReference>
<dbReference type="InterPro" id="IPR028082">
    <property type="entry name" value="Peripla_BP_I"/>
</dbReference>
<keyword evidence="3" id="KW-0804">Transcription</keyword>
<reference evidence="6" key="1">
    <citation type="journal article" date="2017" name="Biotechnol. Biofuels">
        <title>Evaluation of environmental bacterial communities as a factor affecting the growth of duckweed Lemna minor.</title>
        <authorList>
            <person name="Ishizawa H."/>
            <person name="Kuroda M."/>
            <person name="Morikawa M."/>
            <person name="Ike M."/>
        </authorList>
    </citation>
    <scope>NUCLEOTIDE SEQUENCE [LARGE SCALE GENOMIC DNA]</scope>
    <source>
        <strain evidence="6">M6</strain>
    </source>
</reference>
<sequence length="362" mass="38959">MTTTALPEGAPDPVEDFLKRRKKATINDVASLARVSKKTVSRVINHSPSVRAETRDQVNAIIARIGFKPDPQARGLAFRRSFLLGLVYDNPNAQYVINIQNGVLDCIRGSGTELVVHPCDKNSADFIDEIREFVELQRLSGVIVLPPIAENRQLLAALDDLDVPYVRITAMPGEENTPPIVSSQVVSRDRMGCRAAAEHLADLGHRRIGFISGPAGYASARQRRQGFDEGLEARGLTLDSALIVQGEYTFESGYAAGKALLSQSPRPTAIFSSNDEMAVGVYKAAAELGLSVPDDLSVVGYDDAPIAARVTPGLTSVRAPIRDIGRAAADALLAENRKDSTVFDTALIVRESTGPADPSFKP</sequence>
<dbReference type="PROSITE" id="PS00356">
    <property type="entry name" value="HTH_LACI_1"/>
    <property type="match status" value="1"/>
</dbReference>
<evidence type="ECO:0000313" key="6">
    <source>
        <dbReference type="Proteomes" id="UP000278756"/>
    </source>
</evidence>
<evidence type="ECO:0000256" key="2">
    <source>
        <dbReference type="ARBA" id="ARBA00023125"/>
    </source>
</evidence>
<dbReference type="CDD" id="cd01392">
    <property type="entry name" value="HTH_LacI"/>
    <property type="match status" value="1"/>
</dbReference>
<evidence type="ECO:0000313" key="5">
    <source>
        <dbReference type="EMBL" id="BBF80977.1"/>
    </source>
</evidence>
<dbReference type="GO" id="GO:0000976">
    <property type="term" value="F:transcription cis-regulatory region binding"/>
    <property type="evidence" value="ECO:0007669"/>
    <property type="project" value="TreeGrafter"/>
</dbReference>
<dbReference type="Pfam" id="PF13377">
    <property type="entry name" value="Peripla_BP_3"/>
    <property type="match status" value="1"/>
</dbReference>
<dbReference type="InterPro" id="IPR000843">
    <property type="entry name" value="HTH_LacI"/>
</dbReference>
<name>A0A3G9G2N8_9CAUL</name>
<reference evidence="6" key="2">
    <citation type="journal article" date="2017" name="Plant Physiol. Biochem.">
        <title>Differential oxidative and antioxidative response of duckweed Lemna minor toward plant growth promoting/inhibiting bacteria.</title>
        <authorList>
            <person name="Ishizawa H."/>
            <person name="Kuroda M."/>
            <person name="Morikawa M."/>
            <person name="Ike M."/>
        </authorList>
    </citation>
    <scope>NUCLEOTIDE SEQUENCE [LARGE SCALE GENOMIC DNA]</scope>
    <source>
        <strain evidence="6">M6</strain>
    </source>
</reference>
<dbReference type="RefSeq" id="WP_126421711.1">
    <property type="nucleotide sequence ID" value="NZ_AP018827.1"/>
</dbReference>
<dbReference type="InterPro" id="IPR010982">
    <property type="entry name" value="Lambda_DNA-bd_dom_sf"/>
</dbReference>
<proteinExistence type="predicted"/>
<organism evidence="5 6">
    <name type="scientific">Asticcacaulis excentricus</name>
    <dbReference type="NCBI Taxonomy" id="78587"/>
    <lineage>
        <taxon>Bacteria</taxon>
        <taxon>Pseudomonadati</taxon>
        <taxon>Pseudomonadota</taxon>
        <taxon>Alphaproteobacteria</taxon>
        <taxon>Caulobacterales</taxon>
        <taxon>Caulobacteraceae</taxon>
        <taxon>Asticcacaulis</taxon>
    </lineage>
</organism>
<dbReference type="AlphaFoldDB" id="A0A3G9G2N8"/>
<evidence type="ECO:0000256" key="3">
    <source>
        <dbReference type="ARBA" id="ARBA00023163"/>
    </source>
</evidence>
<keyword evidence="2" id="KW-0238">DNA-binding</keyword>
<dbReference type="GO" id="GO:0003700">
    <property type="term" value="F:DNA-binding transcription factor activity"/>
    <property type="evidence" value="ECO:0007669"/>
    <property type="project" value="TreeGrafter"/>
</dbReference>
<dbReference type="EMBL" id="AP018827">
    <property type="protein sequence ID" value="BBF80977.1"/>
    <property type="molecule type" value="Genomic_DNA"/>
</dbReference>
<dbReference type="Pfam" id="PF00356">
    <property type="entry name" value="LacI"/>
    <property type="match status" value="1"/>
</dbReference>